<dbReference type="Proteomes" id="UP000000323">
    <property type="component" value="Chromosome 2"/>
</dbReference>
<dbReference type="AlphaFoldDB" id="D1CGM2"/>
<accession>D1CGM2</accession>
<evidence type="ECO:0000313" key="2">
    <source>
        <dbReference type="Proteomes" id="UP000000323"/>
    </source>
</evidence>
<dbReference type="KEGG" id="ttr:Tter_1989"/>
<evidence type="ECO:0008006" key="3">
    <source>
        <dbReference type="Google" id="ProtNLM"/>
    </source>
</evidence>
<dbReference type="RefSeq" id="WP_012875924.1">
    <property type="nucleotide sequence ID" value="NC_013526.1"/>
</dbReference>
<name>D1CGM2_THET1</name>
<keyword evidence="2" id="KW-1185">Reference proteome</keyword>
<proteinExistence type="predicted"/>
<dbReference type="HOGENOM" id="CLU_1874480_0_0_0"/>
<dbReference type="EMBL" id="CP001826">
    <property type="protein sequence ID" value="ACZ42893.1"/>
    <property type="molecule type" value="Genomic_DNA"/>
</dbReference>
<organism evidence="1 2">
    <name type="scientific">Thermobaculum terrenum (strain ATCC BAA-798 / CCMEE 7001 / YNP1)</name>
    <dbReference type="NCBI Taxonomy" id="525904"/>
    <lineage>
        <taxon>Bacteria</taxon>
        <taxon>Bacillati</taxon>
        <taxon>Chloroflexota</taxon>
        <taxon>Chloroflexia</taxon>
        <taxon>Candidatus Thermobaculales</taxon>
        <taxon>Candidatus Thermobaculaceae</taxon>
        <taxon>Thermobaculum</taxon>
    </lineage>
</organism>
<gene>
    <name evidence="1" type="ordered locus">Tter_1989</name>
</gene>
<reference evidence="2" key="1">
    <citation type="journal article" date="2010" name="Stand. Genomic Sci.">
        <title>Complete genome sequence of 'Thermobaculum terrenum' type strain (YNP1).</title>
        <authorList>
            <person name="Kiss H."/>
            <person name="Cleland D."/>
            <person name="Lapidus A."/>
            <person name="Lucas S."/>
            <person name="Glavina Del Rio T."/>
            <person name="Nolan M."/>
            <person name="Tice H."/>
            <person name="Han C."/>
            <person name="Goodwin L."/>
            <person name="Pitluck S."/>
            <person name="Liolios K."/>
            <person name="Ivanova N."/>
            <person name="Mavromatis K."/>
            <person name="Ovchinnikova G."/>
            <person name="Pati A."/>
            <person name="Chen A."/>
            <person name="Palaniappan K."/>
            <person name="Land M."/>
            <person name="Hauser L."/>
            <person name="Chang Y."/>
            <person name="Jeffries C."/>
            <person name="Lu M."/>
            <person name="Brettin T."/>
            <person name="Detter J."/>
            <person name="Goker M."/>
            <person name="Tindall B."/>
            <person name="Beck B."/>
            <person name="McDermott T."/>
            <person name="Woyke T."/>
            <person name="Bristow J."/>
            <person name="Eisen J."/>
            <person name="Markowitz V."/>
            <person name="Hugenholtz P."/>
            <person name="Kyrpides N."/>
            <person name="Klenk H."/>
            <person name="Cheng J."/>
        </authorList>
    </citation>
    <scope>NUCLEOTIDE SEQUENCE [LARGE SCALE GENOMIC DNA]</scope>
    <source>
        <strain evidence="2">ATCC BAA-798 / YNP1</strain>
    </source>
</reference>
<protein>
    <recommendedName>
        <fullName evidence="3">Extracellular solute-binding protein family 1</fullName>
    </recommendedName>
</protein>
<dbReference type="STRING" id="525904.Tter_1989"/>
<sequence>MFLPQRTKDGFPKNLGDTGAHPLASGIVTWVPQEWQDFQLLYGKSEEFKRWYKQMWQNQGKYQIPSHGQSVTTPKWGKFVNTGNDLQTRAFLKIVKDSSEKSAAAAFDEFVRQWKSSGGEAASAEMSDKLASIYKE</sequence>
<evidence type="ECO:0000313" key="1">
    <source>
        <dbReference type="EMBL" id="ACZ42893.1"/>
    </source>
</evidence>